<protein>
    <submittedName>
        <fullName evidence="1">Phage regulatory protein CII (CP76)</fullName>
    </submittedName>
</protein>
<evidence type="ECO:0000313" key="1">
    <source>
        <dbReference type="EMBL" id="SDY60031.1"/>
    </source>
</evidence>
<dbReference type="Proteomes" id="UP000199035">
    <property type="component" value="Unassembled WGS sequence"/>
</dbReference>
<sequence length="148" mass="16614">MNLADAAYNTVHDYPGGASSLAPRLGMSSHMLSNKVNQNNQTHHLRLDEANTLMSFTNDYRMLHAQAEMHSKVCIQLPECLEKKELDMFEMLLEVGAKKGDVCELIRKARTDGTCPKNLNNILGAIYDMQRTLSSMTKQIKSTIKEKA</sequence>
<dbReference type="GO" id="GO:0003677">
    <property type="term" value="F:DNA binding"/>
    <property type="evidence" value="ECO:0007669"/>
    <property type="project" value="InterPro"/>
</dbReference>
<dbReference type="RefSeq" id="WP_092691204.1">
    <property type="nucleotide sequence ID" value="NZ_FNPK01000016.1"/>
</dbReference>
<name>A0A1H3L6L8_9GAMM</name>
<evidence type="ECO:0000313" key="2">
    <source>
        <dbReference type="Proteomes" id="UP000199035"/>
    </source>
</evidence>
<dbReference type="Pfam" id="PF06892">
    <property type="entry name" value="Phage_CP76"/>
    <property type="match status" value="1"/>
</dbReference>
<dbReference type="InterPro" id="IPR009679">
    <property type="entry name" value="Phage_186_CII-like"/>
</dbReference>
<gene>
    <name evidence="1" type="ORF">SAMN05421643_11628</name>
</gene>
<dbReference type="EMBL" id="FNPK01000016">
    <property type="protein sequence ID" value="SDY60031.1"/>
    <property type="molecule type" value="Genomic_DNA"/>
</dbReference>
<dbReference type="STRING" id="595670.SAMN05421643_11628"/>
<dbReference type="AlphaFoldDB" id="A0A1H3L6L8"/>
<reference evidence="2" key="1">
    <citation type="submission" date="2016-10" db="EMBL/GenBank/DDBJ databases">
        <authorList>
            <person name="Varghese N."/>
            <person name="Submissions S."/>
        </authorList>
    </citation>
    <scope>NUCLEOTIDE SEQUENCE [LARGE SCALE GENOMIC DNA]</scope>
    <source>
        <strain evidence="2">ANC 5109</strain>
    </source>
</reference>
<organism evidence="1 2">
    <name type="scientific">Acinetobacter kyonggiensis</name>
    <dbReference type="NCBI Taxonomy" id="595670"/>
    <lineage>
        <taxon>Bacteria</taxon>
        <taxon>Pseudomonadati</taxon>
        <taxon>Pseudomonadota</taxon>
        <taxon>Gammaproteobacteria</taxon>
        <taxon>Moraxellales</taxon>
        <taxon>Moraxellaceae</taxon>
        <taxon>Acinetobacter</taxon>
    </lineage>
</organism>
<accession>A0A1H3L6L8</accession>
<proteinExistence type="predicted"/>
<keyword evidence="2" id="KW-1185">Reference proteome</keyword>